<dbReference type="OrthoDB" id="9766267at2"/>
<dbReference type="PANTHER" id="PTHR42826">
    <property type="entry name" value="DICARBOXYLATE TRANSPORTER 2.1, CHLOROPLASTIC"/>
    <property type="match status" value="1"/>
</dbReference>
<feature type="transmembrane region" description="Helical" evidence="6">
    <location>
        <begin position="287"/>
        <end position="304"/>
    </location>
</feature>
<keyword evidence="3 6" id="KW-0812">Transmembrane</keyword>
<sequence>MSNPSKFESFGKRYGLLLSVGIGLLVWFLPMPDGMTIIQHKLLTIFFSAVTLWITQGIGFGPSAFIVCSLLYFWVGNLAGKVDESGGLIHDAGFAIAGFSNSGLWLQTAGFIISIAMIETGVAKRLALHMLRWLGKSPFGAILTPMLANMLISPLTPSNTARTTALLPVVEGIADSYKAQKGGNFGKALFICNSLSSNITASAFMTGTVPNPMAVTMIISVAGASIMTSWGYWALVAFPVNMILLVLSVGIVTRIFKPEMSAIPGGTSYIQEELRQIGPMKASEKRTIFYFLLALALWSTDLWHHFNSTFIAFLAVILIFLPKIGVLTWKEANKGIPWELFVYFGGVLSLSAALVKTGAIEFIIRAGMTHLGIENVSMLPFMIGLMGFTIFSHMFWSTTTAMCGVMIPIYIGIAQTFNFPIVSFVLPQAFLIGYAFFFPFNTQGNIIMMGPGYHSTADLFRSGLAVGFAAWALWALAAIFYFPIVGLR</sequence>
<evidence type="ECO:0000256" key="5">
    <source>
        <dbReference type="ARBA" id="ARBA00023136"/>
    </source>
</evidence>
<gene>
    <name evidence="7" type="primary">citT</name>
    <name evidence="7" type="ORF">CUZ56_02563</name>
</gene>
<keyword evidence="8" id="KW-1185">Reference proteome</keyword>
<protein>
    <submittedName>
        <fullName evidence="7">Citrate carrier</fullName>
    </submittedName>
</protein>
<evidence type="ECO:0000256" key="1">
    <source>
        <dbReference type="ARBA" id="ARBA00004141"/>
    </source>
</evidence>
<feature type="transmembrane region" description="Helical" evidence="6">
    <location>
        <begin position="12"/>
        <end position="30"/>
    </location>
</feature>
<comment type="similarity">
    <text evidence="2">Belongs to the SLC13A/DASS transporter (TC 2.A.47) family. DIT1 subfamily.</text>
</comment>
<feature type="transmembrane region" description="Helical" evidence="6">
    <location>
        <begin position="139"/>
        <end position="156"/>
    </location>
</feature>
<organism evidence="7 8">
    <name type="scientific">Saezia sanguinis</name>
    <dbReference type="NCBI Taxonomy" id="1965230"/>
    <lineage>
        <taxon>Bacteria</taxon>
        <taxon>Pseudomonadati</taxon>
        <taxon>Pseudomonadota</taxon>
        <taxon>Betaproteobacteria</taxon>
        <taxon>Burkholderiales</taxon>
        <taxon>Saeziaceae</taxon>
        <taxon>Saezia</taxon>
    </lineage>
</organism>
<keyword evidence="4 6" id="KW-1133">Transmembrane helix</keyword>
<evidence type="ECO:0000256" key="6">
    <source>
        <dbReference type="SAM" id="Phobius"/>
    </source>
</evidence>
<evidence type="ECO:0000256" key="3">
    <source>
        <dbReference type="ARBA" id="ARBA00022692"/>
    </source>
</evidence>
<dbReference type="Proteomes" id="UP000286947">
    <property type="component" value="Unassembled WGS sequence"/>
</dbReference>
<feature type="transmembrane region" description="Helical" evidence="6">
    <location>
        <begin position="417"/>
        <end position="440"/>
    </location>
</feature>
<dbReference type="RefSeq" id="WP_126980733.1">
    <property type="nucleotide sequence ID" value="NZ_PQSP01000008.1"/>
</dbReference>
<name>A0A433SB54_9BURK</name>
<keyword evidence="5 6" id="KW-0472">Membrane</keyword>
<dbReference type="Pfam" id="PF00939">
    <property type="entry name" value="Na_sulph_symp"/>
    <property type="match status" value="1"/>
</dbReference>
<dbReference type="InterPro" id="IPR001898">
    <property type="entry name" value="SLC13A/DASS"/>
</dbReference>
<feature type="transmembrane region" description="Helical" evidence="6">
    <location>
        <begin position="42"/>
        <end position="75"/>
    </location>
</feature>
<evidence type="ECO:0000313" key="8">
    <source>
        <dbReference type="Proteomes" id="UP000286947"/>
    </source>
</evidence>
<evidence type="ECO:0000256" key="2">
    <source>
        <dbReference type="ARBA" id="ARBA00007349"/>
    </source>
</evidence>
<feature type="transmembrane region" description="Helical" evidence="6">
    <location>
        <begin position="341"/>
        <end position="364"/>
    </location>
</feature>
<dbReference type="PIRSF" id="PIRSF002457">
    <property type="entry name" value="DASS"/>
    <property type="match status" value="1"/>
</dbReference>
<dbReference type="InterPro" id="IPR030676">
    <property type="entry name" value="CitT-rel"/>
</dbReference>
<reference evidence="7 8" key="1">
    <citation type="submission" date="2018-01" db="EMBL/GenBank/DDBJ databases">
        <title>Saezia sanguinis gen. nov., sp. nov., in the order Burkholderiales isolated from human blood.</title>
        <authorList>
            <person name="Medina-Pascual M.J."/>
            <person name="Valdezate S."/>
            <person name="Monzon S."/>
            <person name="Cuesta I."/>
            <person name="Carrasco G."/>
            <person name="Villalon P."/>
            <person name="Saez-Nieto J.A."/>
        </authorList>
    </citation>
    <scope>NUCLEOTIDE SEQUENCE [LARGE SCALE GENOMIC DNA]</scope>
    <source>
        <strain evidence="7 8">CNM695-12</strain>
    </source>
</reference>
<dbReference type="EMBL" id="PQSP01000008">
    <property type="protein sequence ID" value="RUS65963.1"/>
    <property type="molecule type" value="Genomic_DNA"/>
</dbReference>
<accession>A0A433SB54</accession>
<dbReference type="GO" id="GO:0022857">
    <property type="term" value="F:transmembrane transporter activity"/>
    <property type="evidence" value="ECO:0007669"/>
    <property type="project" value="InterPro"/>
</dbReference>
<proteinExistence type="inferred from homology"/>
<feature type="transmembrane region" description="Helical" evidence="6">
    <location>
        <begin position="460"/>
        <end position="482"/>
    </location>
</feature>
<feature type="transmembrane region" description="Helical" evidence="6">
    <location>
        <begin position="95"/>
        <end position="118"/>
    </location>
</feature>
<comment type="subcellular location">
    <subcellularLocation>
        <location evidence="1">Membrane</location>
        <topology evidence="1">Multi-pass membrane protein</topology>
    </subcellularLocation>
</comment>
<evidence type="ECO:0000256" key="4">
    <source>
        <dbReference type="ARBA" id="ARBA00022989"/>
    </source>
</evidence>
<dbReference type="AlphaFoldDB" id="A0A433SB54"/>
<dbReference type="NCBIfam" id="TIGR00785">
    <property type="entry name" value="dass"/>
    <property type="match status" value="1"/>
</dbReference>
<comment type="caution">
    <text evidence="7">The sequence shown here is derived from an EMBL/GenBank/DDBJ whole genome shotgun (WGS) entry which is preliminary data.</text>
</comment>
<feature type="transmembrane region" description="Helical" evidence="6">
    <location>
        <begin position="376"/>
        <end position="396"/>
    </location>
</feature>
<feature type="transmembrane region" description="Helical" evidence="6">
    <location>
        <begin position="310"/>
        <end position="329"/>
    </location>
</feature>
<feature type="transmembrane region" description="Helical" evidence="6">
    <location>
        <begin position="230"/>
        <end position="252"/>
    </location>
</feature>
<dbReference type="GO" id="GO:0016020">
    <property type="term" value="C:membrane"/>
    <property type="evidence" value="ECO:0007669"/>
    <property type="project" value="UniProtKB-SubCell"/>
</dbReference>
<evidence type="ECO:0000313" key="7">
    <source>
        <dbReference type="EMBL" id="RUS65963.1"/>
    </source>
</evidence>